<feature type="region of interest" description="Disordered" evidence="1">
    <location>
        <begin position="213"/>
        <end position="235"/>
    </location>
</feature>
<feature type="region of interest" description="Disordered" evidence="1">
    <location>
        <begin position="461"/>
        <end position="513"/>
    </location>
</feature>
<accession>A0A8K0R6A3</accession>
<feature type="region of interest" description="Disordered" evidence="1">
    <location>
        <begin position="420"/>
        <end position="439"/>
    </location>
</feature>
<feature type="region of interest" description="Disordered" evidence="1">
    <location>
        <begin position="264"/>
        <end position="290"/>
    </location>
</feature>
<evidence type="ECO:0000256" key="1">
    <source>
        <dbReference type="SAM" id="MobiDB-lite"/>
    </source>
</evidence>
<evidence type="ECO:0000313" key="2">
    <source>
        <dbReference type="EMBL" id="KAH7086195.1"/>
    </source>
</evidence>
<feature type="compositionally biased region" description="Polar residues" evidence="1">
    <location>
        <begin position="213"/>
        <end position="223"/>
    </location>
</feature>
<gene>
    <name evidence="2" type="ORF">FB567DRAFT_549706</name>
</gene>
<evidence type="ECO:0000313" key="3">
    <source>
        <dbReference type="Proteomes" id="UP000813461"/>
    </source>
</evidence>
<dbReference type="EMBL" id="JAGMVJ010000011">
    <property type="protein sequence ID" value="KAH7086195.1"/>
    <property type="molecule type" value="Genomic_DNA"/>
</dbReference>
<comment type="caution">
    <text evidence="2">The sequence shown here is derived from an EMBL/GenBank/DDBJ whole genome shotgun (WGS) entry which is preliminary data.</text>
</comment>
<sequence>MSQLVDKLNDDIPTRAEEWGVTQALSMWQSAAEECGKVPGYSYVQEKSKDDAQQSEKGETKGKFCTNEEIALSAQEWEELWVDDREYVIKPKRKSHKSRYAGSTASSMPKFSFSRMDDKTFHRKSQAPHRTEIQAVEVDDDVLKEMEDVTIRLQDRLGMDNYDFCNAVEDAGTEMIQIVKSSNPSNYPLPLTPVPKAIEDTDMYQALHQTSLDVRTESSTIPSKATPRSALKGTRTLTSPNLQLVTPCRSPYMKLNFSDHAIVFSNNDSPSTPETSTQKPHNKHTDAESSRLRRLYQRTSNFYNASTAQWASPKGYEKMETSFTYDTWNYLDAANRREEKKLSTVKSVHSLNDVISKKAALSKTVPAPSDPELTAALNALEDDLAEAMLDDDNAVAQTGKDTTNKSHSEQGMQVILHPTANTSTPTKHTTHPITCLPKPTSDLNKQLILRPKQCELSVIHQAPASTSPRAPVHRIKRSPTPPESPAPKPAPRAESAFTQPVTEHLGGGHCKQGGKVHCGLMFGVAERESER</sequence>
<name>A0A8K0R6A3_9PLEO</name>
<organism evidence="2 3">
    <name type="scientific">Paraphoma chrysanthemicola</name>
    <dbReference type="NCBI Taxonomy" id="798071"/>
    <lineage>
        <taxon>Eukaryota</taxon>
        <taxon>Fungi</taxon>
        <taxon>Dikarya</taxon>
        <taxon>Ascomycota</taxon>
        <taxon>Pezizomycotina</taxon>
        <taxon>Dothideomycetes</taxon>
        <taxon>Pleosporomycetidae</taxon>
        <taxon>Pleosporales</taxon>
        <taxon>Pleosporineae</taxon>
        <taxon>Phaeosphaeriaceae</taxon>
        <taxon>Paraphoma</taxon>
    </lineage>
</organism>
<dbReference type="AlphaFoldDB" id="A0A8K0R6A3"/>
<feature type="compositionally biased region" description="Pro residues" evidence="1">
    <location>
        <begin position="479"/>
        <end position="490"/>
    </location>
</feature>
<dbReference type="OrthoDB" id="3801601at2759"/>
<feature type="compositionally biased region" description="Polar residues" evidence="1">
    <location>
        <begin position="264"/>
        <end position="279"/>
    </location>
</feature>
<reference evidence="2" key="1">
    <citation type="journal article" date="2021" name="Nat. Commun.">
        <title>Genetic determinants of endophytism in the Arabidopsis root mycobiome.</title>
        <authorList>
            <person name="Mesny F."/>
            <person name="Miyauchi S."/>
            <person name="Thiergart T."/>
            <person name="Pickel B."/>
            <person name="Atanasova L."/>
            <person name="Karlsson M."/>
            <person name="Huettel B."/>
            <person name="Barry K.W."/>
            <person name="Haridas S."/>
            <person name="Chen C."/>
            <person name="Bauer D."/>
            <person name="Andreopoulos W."/>
            <person name="Pangilinan J."/>
            <person name="LaButti K."/>
            <person name="Riley R."/>
            <person name="Lipzen A."/>
            <person name="Clum A."/>
            <person name="Drula E."/>
            <person name="Henrissat B."/>
            <person name="Kohler A."/>
            <person name="Grigoriev I.V."/>
            <person name="Martin F.M."/>
            <person name="Hacquard S."/>
        </authorList>
    </citation>
    <scope>NUCLEOTIDE SEQUENCE</scope>
    <source>
        <strain evidence="2">MPI-SDFR-AT-0120</strain>
    </source>
</reference>
<dbReference type="Proteomes" id="UP000813461">
    <property type="component" value="Unassembled WGS sequence"/>
</dbReference>
<proteinExistence type="predicted"/>
<keyword evidence="3" id="KW-1185">Reference proteome</keyword>
<protein>
    <submittedName>
        <fullName evidence="2">Uncharacterized protein</fullName>
    </submittedName>
</protein>